<dbReference type="PANTHER" id="PTHR13799">
    <property type="entry name" value="NGG1 INTERACTING FACTOR 3"/>
    <property type="match status" value="1"/>
</dbReference>
<feature type="binding site" evidence="6">
    <location>
        <position position="333"/>
    </location>
    <ligand>
        <name>a divalent metal cation</name>
        <dbReference type="ChEBI" id="CHEBI:60240"/>
        <label>1</label>
    </ligand>
</feature>
<dbReference type="GO" id="GO:0005737">
    <property type="term" value="C:cytoplasm"/>
    <property type="evidence" value="ECO:0007669"/>
    <property type="project" value="TreeGrafter"/>
</dbReference>
<comment type="similarity">
    <text evidence="1 5">Belongs to the GTP cyclohydrolase I type 2/NIF3 family.</text>
</comment>
<accession>A0A410JQG5</accession>
<name>A0A410JQG5_ORNRH</name>
<feature type="binding site" evidence="6">
    <location>
        <position position="67"/>
    </location>
    <ligand>
        <name>a divalent metal cation</name>
        <dbReference type="ChEBI" id="CHEBI:60240"/>
        <label>1</label>
    </ligand>
</feature>
<dbReference type="SUPFAM" id="SSF102705">
    <property type="entry name" value="NIF3 (NGG1p interacting factor 3)-like"/>
    <property type="match status" value="1"/>
</dbReference>
<evidence type="ECO:0000256" key="6">
    <source>
        <dbReference type="PIRSR" id="PIRSR602678-1"/>
    </source>
</evidence>
<feature type="binding site" evidence="6">
    <location>
        <position position="105"/>
    </location>
    <ligand>
        <name>a divalent metal cation</name>
        <dbReference type="ChEBI" id="CHEBI:60240"/>
        <label>1</label>
    </ligand>
</feature>
<dbReference type="InterPro" id="IPR017221">
    <property type="entry name" value="DUF34/NIF3_bac"/>
</dbReference>
<organism evidence="7 8">
    <name type="scientific">Ornithobacterium rhinotracheale</name>
    <dbReference type="NCBI Taxonomy" id="28251"/>
    <lineage>
        <taxon>Bacteria</taxon>
        <taxon>Pseudomonadati</taxon>
        <taxon>Bacteroidota</taxon>
        <taxon>Flavobacteriia</taxon>
        <taxon>Flavobacteriales</taxon>
        <taxon>Weeksellaceae</taxon>
        <taxon>Ornithobacterium</taxon>
    </lineage>
</organism>
<keyword evidence="4 5" id="KW-0479">Metal-binding</keyword>
<feature type="binding site" evidence="6">
    <location>
        <position position="329"/>
    </location>
    <ligand>
        <name>a divalent metal cation</name>
        <dbReference type="ChEBI" id="CHEBI:60240"/>
        <label>1</label>
    </ligand>
</feature>
<evidence type="ECO:0000256" key="4">
    <source>
        <dbReference type="ARBA" id="ARBA00022723"/>
    </source>
</evidence>
<dbReference type="AlphaFoldDB" id="A0A410JQG5"/>
<dbReference type="OrthoDB" id="9792792at2"/>
<dbReference type="Gene3D" id="3.30.70.120">
    <property type="match status" value="1"/>
</dbReference>
<dbReference type="NCBIfam" id="TIGR00486">
    <property type="entry name" value="YbgI_SA1388"/>
    <property type="match status" value="1"/>
</dbReference>
<dbReference type="InterPro" id="IPR036069">
    <property type="entry name" value="DUF34/NIF3_sf"/>
</dbReference>
<dbReference type="FunFam" id="3.40.1390.30:FF:000001">
    <property type="entry name" value="GTP cyclohydrolase 1 type 2"/>
    <property type="match status" value="1"/>
</dbReference>
<dbReference type="GO" id="GO:0046872">
    <property type="term" value="F:metal ion binding"/>
    <property type="evidence" value="ECO:0007669"/>
    <property type="project" value="UniProtKB-UniRule"/>
</dbReference>
<dbReference type="PANTHER" id="PTHR13799:SF14">
    <property type="entry name" value="GTP CYCLOHYDROLASE 1 TYPE 2 HOMOLOG"/>
    <property type="match status" value="1"/>
</dbReference>
<gene>
    <name evidence="7" type="ORF">EQP59_02920</name>
</gene>
<dbReference type="RefSeq" id="WP_128500871.1">
    <property type="nucleotide sequence ID" value="NZ_CP035107.1"/>
</dbReference>
<proteinExistence type="inferred from homology"/>
<evidence type="ECO:0000256" key="5">
    <source>
        <dbReference type="PIRNR" id="PIRNR037489"/>
    </source>
</evidence>
<reference evidence="7 8" key="1">
    <citation type="submission" date="2019-01" db="EMBL/GenBank/DDBJ databases">
        <title>Whole Genome of Ornithobacterium rhinotracheale FARPER-174b.</title>
        <authorList>
            <person name="Tataje-Lavanda L.A."/>
            <person name="Montalvan A."/>
            <person name="Montesinos R."/>
            <person name="Zimic M."/>
            <person name="Fernandez-Sanchez M."/>
            <person name="Fernandez-Diaz M."/>
        </authorList>
    </citation>
    <scope>NUCLEOTIDE SEQUENCE [LARGE SCALE GENOMIC DNA]</scope>
    <source>
        <strain evidence="7 8">FARPER-174b</strain>
    </source>
</reference>
<protein>
    <recommendedName>
        <fullName evidence="3 5">GTP cyclohydrolase 1 type 2 homolog</fullName>
    </recommendedName>
</protein>
<comment type="subunit">
    <text evidence="2">Homohexamer.</text>
</comment>
<evidence type="ECO:0000313" key="8">
    <source>
        <dbReference type="Proteomes" id="UP000287701"/>
    </source>
</evidence>
<dbReference type="InterPro" id="IPR015867">
    <property type="entry name" value="N-reg_PII/ATP_PRibTrfase_C"/>
</dbReference>
<evidence type="ECO:0000256" key="2">
    <source>
        <dbReference type="ARBA" id="ARBA00011643"/>
    </source>
</evidence>
<dbReference type="PIRSF" id="PIRSF037489">
    <property type="entry name" value="UCP037489_NIF3_YqfO"/>
    <property type="match status" value="1"/>
</dbReference>
<dbReference type="InterPro" id="IPR002678">
    <property type="entry name" value="DUF34/NIF3"/>
</dbReference>
<evidence type="ECO:0000256" key="3">
    <source>
        <dbReference type="ARBA" id="ARBA00022112"/>
    </source>
</evidence>
<dbReference type="EMBL" id="CP035107">
    <property type="protein sequence ID" value="QAR30376.1"/>
    <property type="molecule type" value="Genomic_DNA"/>
</dbReference>
<evidence type="ECO:0000313" key="7">
    <source>
        <dbReference type="EMBL" id="QAR30376.1"/>
    </source>
</evidence>
<dbReference type="Gene3D" id="3.40.1390.30">
    <property type="entry name" value="NIF3 (NGG1p interacting factor 3)-like"/>
    <property type="match status" value="1"/>
</dbReference>
<evidence type="ECO:0000256" key="1">
    <source>
        <dbReference type="ARBA" id="ARBA00006964"/>
    </source>
</evidence>
<dbReference type="Pfam" id="PF01784">
    <property type="entry name" value="DUF34_NIF3"/>
    <property type="match status" value="1"/>
</dbReference>
<sequence>MKIQIKEIIQSLEKWAPTAYAESFDNVGLQLGDKEKYIEKALVAFEITEEVLEEAIENQAGLIITFHPLIFGGLKSITGKNRVERVLLRAIKHDIAIYAIHTNLDAQLLGVNHEIGKRLGLNDLKVLIPNKETLFKLSFFVPQDDAEKVRAALFKAQLGIIGNYTECSFSTQGIGTFKPSQVANPHLGRAGEQEKVQEERVEILIKKHEIGKAIQTLKQNHPYEEVAYDIFPLANEDPATGMGQIGELPAAMNAEEFIQLLKKVFGTPYIKTSALVKKEIKKVAVLGGSGAFAIGAAKASGADAFVTADLKYHDFFLAENQLFLCDVGHYESEQFNKFYITGYLSEIFSNFAVLTSEVNTNPINYF</sequence>
<dbReference type="Proteomes" id="UP000287701">
    <property type="component" value="Chromosome"/>
</dbReference>